<protein>
    <recommendedName>
        <fullName evidence="5">SANT domain-containing protein</fullName>
    </recommendedName>
</protein>
<evidence type="ECO:0000256" key="4">
    <source>
        <dbReference type="SAM" id="MobiDB-lite"/>
    </source>
</evidence>
<dbReference type="InterPro" id="IPR009057">
    <property type="entry name" value="Homeodomain-like_sf"/>
</dbReference>
<evidence type="ECO:0000313" key="7">
    <source>
        <dbReference type="Proteomes" id="UP001642540"/>
    </source>
</evidence>
<keyword evidence="3" id="KW-0175">Coiled coil</keyword>
<dbReference type="InterPro" id="IPR001005">
    <property type="entry name" value="SANT/Myb"/>
</dbReference>
<gene>
    <name evidence="6" type="ORF">ODALV1_LOCUS26261</name>
</gene>
<dbReference type="PANTHER" id="PTHR13992:SF39">
    <property type="entry name" value="SMRTER, ISOFORM G"/>
    <property type="match status" value="1"/>
</dbReference>
<dbReference type="InterPro" id="IPR031557">
    <property type="entry name" value="N-CoR_GPS2_interact"/>
</dbReference>
<evidence type="ECO:0000256" key="3">
    <source>
        <dbReference type="ARBA" id="ARBA00023054"/>
    </source>
</evidence>
<dbReference type="EMBL" id="CAXLJM020000110">
    <property type="protein sequence ID" value="CAL8136045.1"/>
    <property type="molecule type" value="Genomic_DNA"/>
</dbReference>
<dbReference type="Gene3D" id="1.20.5.430">
    <property type="match status" value="1"/>
</dbReference>
<dbReference type="Pfam" id="PF15784">
    <property type="entry name" value="GPS2_interact"/>
    <property type="match status" value="1"/>
</dbReference>
<dbReference type="PANTHER" id="PTHR13992">
    <property type="entry name" value="NUCLEAR RECEPTOR CO-REPRESSOR RELATED NCOR"/>
    <property type="match status" value="1"/>
</dbReference>
<dbReference type="Pfam" id="PF00249">
    <property type="entry name" value="Myb_DNA-binding"/>
    <property type="match status" value="1"/>
</dbReference>
<dbReference type="Proteomes" id="UP001642540">
    <property type="component" value="Unassembled WGS sequence"/>
</dbReference>
<comment type="caution">
    <text evidence="6">The sequence shown here is derived from an EMBL/GenBank/DDBJ whole genome shotgun (WGS) entry which is preliminary data.</text>
</comment>
<feature type="compositionally biased region" description="Polar residues" evidence="4">
    <location>
        <begin position="13"/>
        <end position="30"/>
    </location>
</feature>
<keyword evidence="7" id="KW-1185">Reference proteome</keyword>
<feature type="compositionally biased region" description="Basic and acidic residues" evidence="4">
    <location>
        <begin position="145"/>
        <end position="165"/>
    </location>
</feature>
<organism evidence="6 7">
    <name type="scientific">Orchesella dallaii</name>
    <dbReference type="NCBI Taxonomy" id="48710"/>
    <lineage>
        <taxon>Eukaryota</taxon>
        <taxon>Metazoa</taxon>
        <taxon>Ecdysozoa</taxon>
        <taxon>Arthropoda</taxon>
        <taxon>Hexapoda</taxon>
        <taxon>Collembola</taxon>
        <taxon>Entomobryomorpha</taxon>
        <taxon>Entomobryoidea</taxon>
        <taxon>Orchesellidae</taxon>
        <taxon>Orchesellinae</taxon>
        <taxon>Orchesella</taxon>
    </lineage>
</organism>
<evidence type="ECO:0000256" key="1">
    <source>
        <dbReference type="ARBA" id="ARBA00004123"/>
    </source>
</evidence>
<comment type="subcellular location">
    <subcellularLocation>
        <location evidence="1">Nucleus</location>
    </subcellularLocation>
</comment>
<feature type="compositionally biased region" description="Basic and acidic residues" evidence="4">
    <location>
        <begin position="38"/>
        <end position="47"/>
    </location>
</feature>
<accession>A0ABP1RUB6</accession>
<feature type="compositionally biased region" description="Low complexity" evidence="4">
    <location>
        <begin position="660"/>
        <end position="680"/>
    </location>
</feature>
<feature type="region of interest" description="Disordered" evidence="4">
    <location>
        <begin position="504"/>
        <end position="694"/>
    </location>
</feature>
<name>A0ABP1RUB6_9HEXA</name>
<feature type="compositionally biased region" description="Polar residues" evidence="4">
    <location>
        <begin position="681"/>
        <end position="694"/>
    </location>
</feature>
<feature type="compositionally biased region" description="Basic and acidic residues" evidence="4">
    <location>
        <begin position="185"/>
        <end position="194"/>
    </location>
</feature>
<sequence length="694" mass="76189">MNGHYRIDASPSYKGNPQPTRSAPVNTVAQSPLYGRGGDQHGLDRGGRFVAYQPGPPPPPPSVTNTPMSAFRNAEERGGPRPHRMSLLHPPPQPQAEYSIPPASAPMTPRPDRPSQQGPPYGGESSGMGKMVPSLSESPPCKKLRLGDSKPDVHMPLRIDTDRTRSGPAYNPQVEAISPTLPSEPLRDESPLRSTKEDLMQQLARLDREIAKTESQIAKLKKKKVELEEAATQPQRDLEEPAPAPDTMNRSLPHIIYAENRKKALEAHQVLSKLGPKVDLPLYNQPSDTAVYHENKSKHASLKAKLHDYFKNKMREKEKRETYLTTTYAKLSADWARRLEKIENNSKKKAKDAKTREIFEKVFPELRKQREDKERFSRVGSRIKSDADLEEIMDGLHEQELEDKKMRSYAVIPPILLDEKSRKRRFNNRNGLIEDPMQEYKDKQLLNLWTEQEKEIFKEKYLQHPKNFSMIKSYLERKSVADCVQYYYLSKKAQNYRQLLRKNRARTRSTRNQQNSTSGQTGQVGSVAGGMATIKTETNGVTTRGQKEQVKNEQGVISNNGGGGGSSSGATASSSATPTSSTNAMTNSNTLNPNSNNGNNNSSNNSNNNNNNNGNNNLEAGNGNNGSPATPNSNSAGGIGGASGGGNSNSASNQTNFSNTGGSQSSSSSAVPSAAVPTSQENSILSISASGQSR</sequence>
<feature type="compositionally biased region" description="Gly residues" evidence="4">
    <location>
        <begin position="637"/>
        <end position="647"/>
    </location>
</feature>
<comment type="similarity">
    <text evidence="2">Belongs to the N-CoR nuclear receptor corepressors family.</text>
</comment>
<feature type="region of interest" description="Disordered" evidence="4">
    <location>
        <begin position="1"/>
        <end position="194"/>
    </location>
</feature>
<dbReference type="InterPro" id="IPR051571">
    <property type="entry name" value="N-CoR_corepressor"/>
</dbReference>
<proteinExistence type="inferred from homology"/>
<feature type="domain" description="SANT" evidence="5">
    <location>
        <begin position="444"/>
        <end position="495"/>
    </location>
</feature>
<feature type="region of interest" description="Disordered" evidence="4">
    <location>
        <begin position="218"/>
        <end position="249"/>
    </location>
</feature>
<feature type="compositionally biased region" description="Polar residues" evidence="4">
    <location>
        <begin position="510"/>
        <end position="524"/>
    </location>
</feature>
<dbReference type="Gene3D" id="1.10.10.60">
    <property type="entry name" value="Homeodomain-like"/>
    <property type="match status" value="1"/>
</dbReference>
<dbReference type="SMART" id="SM00717">
    <property type="entry name" value="SANT"/>
    <property type="match status" value="1"/>
</dbReference>
<reference evidence="6 7" key="1">
    <citation type="submission" date="2024-08" db="EMBL/GenBank/DDBJ databases">
        <authorList>
            <person name="Cucini C."/>
            <person name="Frati F."/>
        </authorList>
    </citation>
    <scope>NUCLEOTIDE SEQUENCE [LARGE SCALE GENOMIC DNA]</scope>
</reference>
<dbReference type="InterPro" id="IPR017884">
    <property type="entry name" value="SANT_dom"/>
</dbReference>
<feature type="compositionally biased region" description="Low complexity" evidence="4">
    <location>
        <begin position="568"/>
        <end position="636"/>
    </location>
</feature>
<dbReference type="SUPFAM" id="SSF46689">
    <property type="entry name" value="Homeodomain-like"/>
    <property type="match status" value="1"/>
</dbReference>
<evidence type="ECO:0000313" key="6">
    <source>
        <dbReference type="EMBL" id="CAL8136045.1"/>
    </source>
</evidence>
<dbReference type="PROSITE" id="PS51293">
    <property type="entry name" value="SANT"/>
    <property type="match status" value="1"/>
</dbReference>
<evidence type="ECO:0000256" key="2">
    <source>
        <dbReference type="ARBA" id="ARBA00010097"/>
    </source>
</evidence>
<evidence type="ECO:0000259" key="5">
    <source>
        <dbReference type="PROSITE" id="PS51293"/>
    </source>
</evidence>
<feature type="compositionally biased region" description="Polar residues" evidence="4">
    <location>
        <begin position="535"/>
        <end position="544"/>
    </location>
</feature>